<sequence>MSESQLLAEPADVQMEDCEPSRDYEGGAEDAESSSSTYPSETEPRGRTSERFITWDQSTSKKEEQAESPTDQEDSRVRHNQKRMNQSCGTFENDDVQQGWSRSGEVRACSSSPKRKVPVDWTDSGDQTEAVHYVRTAKTPRRKGEASWGGSPPTDPGIPVDDWIKLLGGTITDVAATEECGWLAFYAALRNATEGFSPPTDTIIAAANDLKKQVLNGMIANLADEAKIHKADIDAEKHASGLTKEDISLADAGLCKLANHYAEQRRKSVDALVHKSFWVRAAHLKAMAMHAREQVFVLDVSPNGAARIQMYAYRDLSISPTERI</sequence>
<organism evidence="2 3">
    <name type="scientific">Phytophthora cactorum</name>
    <dbReference type="NCBI Taxonomy" id="29920"/>
    <lineage>
        <taxon>Eukaryota</taxon>
        <taxon>Sar</taxon>
        <taxon>Stramenopiles</taxon>
        <taxon>Oomycota</taxon>
        <taxon>Peronosporomycetes</taxon>
        <taxon>Peronosporales</taxon>
        <taxon>Peronosporaceae</taxon>
        <taxon>Phytophthora</taxon>
    </lineage>
</organism>
<evidence type="ECO:0000256" key="1">
    <source>
        <dbReference type="SAM" id="MobiDB-lite"/>
    </source>
</evidence>
<comment type="caution">
    <text evidence="2">The sequence shown here is derived from an EMBL/GenBank/DDBJ whole genome shotgun (WGS) entry which is preliminary data.</text>
</comment>
<protein>
    <submittedName>
        <fullName evidence="2">Uncharacterized protein</fullName>
    </submittedName>
</protein>
<gene>
    <name evidence="2" type="ORF">PC110_g18326</name>
</gene>
<name>A0A329RLX1_9STRA</name>
<dbReference type="OrthoDB" id="137478at2759"/>
<feature type="compositionally biased region" description="Polar residues" evidence="1">
    <location>
        <begin position="83"/>
        <end position="101"/>
    </location>
</feature>
<dbReference type="Proteomes" id="UP000251314">
    <property type="component" value="Unassembled WGS sequence"/>
</dbReference>
<evidence type="ECO:0000313" key="2">
    <source>
        <dbReference type="EMBL" id="RAW25259.1"/>
    </source>
</evidence>
<keyword evidence="3" id="KW-1185">Reference proteome</keyword>
<dbReference type="EMBL" id="MJFZ01000773">
    <property type="protein sequence ID" value="RAW25259.1"/>
    <property type="molecule type" value="Genomic_DNA"/>
</dbReference>
<dbReference type="VEuPathDB" id="FungiDB:PC110_g18326"/>
<proteinExistence type="predicted"/>
<feature type="region of interest" description="Disordered" evidence="1">
    <location>
        <begin position="1"/>
        <end position="123"/>
    </location>
</feature>
<reference evidence="2 3" key="1">
    <citation type="submission" date="2018-01" db="EMBL/GenBank/DDBJ databases">
        <title>Draft genome of the strawberry crown rot pathogen Phytophthora cactorum.</title>
        <authorList>
            <person name="Armitage A.D."/>
            <person name="Lysoe E."/>
            <person name="Nellist C.F."/>
            <person name="Harrison R.J."/>
            <person name="Brurberg M.B."/>
        </authorList>
    </citation>
    <scope>NUCLEOTIDE SEQUENCE [LARGE SCALE GENOMIC DNA]</scope>
    <source>
        <strain evidence="2 3">10300</strain>
    </source>
</reference>
<dbReference type="AlphaFoldDB" id="A0A329RLX1"/>
<evidence type="ECO:0000313" key="3">
    <source>
        <dbReference type="Proteomes" id="UP000251314"/>
    </source>
</evidence>
<accession>A0A329RLX1</accession>